<keyword evidence="2" id="KW-0175">Coiled coil</keyword>
<evidence type="ECO:0000256" key="3">
    <source>
        <dbReference type="SAM" id="SignalP"/>
    </source>
</evidence>
<dbReference type="OrthoDB" id="2473368at2"/>
<evidence type="ECO:0000259" key="4">
    <source>
        <dbReference type="PROSITE" id="PS51272"/>
    </source>
</evidence>
<dbReference type="PROSITE" id="PS51272">
    <property type="entry name" value="SLH"/>
    <property type="match status" value="1"/>
</dbReference>
<proteinExistence type="predicted"/>
<evidence type="ECO:0000313" key="6">
    <source>
        <dbReference type="Proteomes" id="UP000216024"/>
    </source>
</evidence>
<evidence type="ECO:0000256" key="1">
    <source>
        <dbReference type="ARBA" id="ARBA00022737"/>
    </source>
</evidence>
<reference evidence="5 6" key="1">
    <citation type="submission" date="2017-06" db="EMBL/GenBank/DDBJ databases">
        <title>Draft genome sequence of anaerobic fermentative bacterium Anaeromicrobium sediminis DY2726D isolated from West Pacific Ocean sediments.</title>
        <authorList>
            <person name="Zeng X."/>
        </authorList>
    </citation>
    <scope>NUCLEOTIDE SEQUENCE [LARGE SCALE GENOMIC DNA]</scope>
    <source>
        <strain evidence="5 6">DY2726D</strain>
    </source>
</reference>
<feature type="signal peptide" evidence="3">
    <location>
        <begin position="1"/>
        <end position="27"/>
    </location>
</feature>
<dbReference type="InterPro" id="IPR001119">
    <property type="entry name" value="SLH_dom"/>
</dbReference>
<dbReference type="EMBL" id="NIBG01000025">
    <property type="protein sequence ID" value="PAB57555.1"/>
    <property type="molecule type" value="Genomic_DNA"/>
</dbReference>
<evidence type="ECO:0000256" key="2">
    <source>
        <dbReference type="SAM" id="Coils"/>
    </source>
</evidence>
<keyword evidence="6" id="KW-1185">Reference proteome</keyword>
<dbReference type="Pfam" id="PF16244">
    <property type="entry name" value="DUF4901"/>
    <property type="match status" value="2"/>
</dbReference>
<dbReference type="Gene3D" id="3.10.450.40">
    <property type="match status" value="1"/>
</dbReference>
<keyword evidence="3" id="KW-0732">Signal</keyword>
<keyword evidence="1" id="KW-0677">Repeat</keyword>
<feature type="chain" id="PRO_5013351956" description="SLH domain-containing protein" evidence="3">
    <location>
        <begin position="28"/>
        <end position="732"/>
    </location>
</feature>
<dbReference type="AlphaFoldDB" id="A0A267MF98"/>
<accession>A0A267MF98</accession>
<dbReference type="InterPro" id="IPR032599">
    <property type="entry name" value="YcdB/YcdC_rep_domain"/>
</dbReference>
<gene>
    <name evidence="5" type="ORF">CCE28_18815</name>
</gene>
<feature type="coiled-coil region" evidence="2">
    <location>
        <begin position="301"/>
        <end position="328"/>
    </location>
</feature>
<feature type="domain" description="SLH" evidence="4">
    <location>
        <begin position="676"/>
        <end position="732"/>
    </location>
</feature>
<evidence type="ECO:0000313" key="5">
    <source>
        <dbReference type="EMBL" id="PAB57555.1"/>
    </source>
</evidence>
<organism evidence="5 6">
    <name type="scientific">Anaeromicrobium sediminis</name>
    <dbReference type="NCBI Taxonomy" id="1478221"/>
    <lineage>
        <taxon>Bacteria</taxon>
        <taxon>Bacillati</taxon>
        <taxon>Bacillota</taxon>
        <taxon>Clostridia</taxon>
        <taxon>Peptostreptococcales</taxon>
        <taxon>Thermotaleaceae</taxon>
        <taxon>Anaeromicrobium</taxon>
    </lineage>
</organism>
<dbReference type="Pfam" id="PF00395">
    <property type="entry name" value="SLH"/>
    <property type="match status" value="1"/>
</dbReference>
<comment type="caution">
    <text evidence="5">The sequence shown here is derived from an EMBL/GenBank/DDBJ whole genome shotgun (WGS) entry which is preliminary data.</text>
</comment>
<dbReference type="Proteomes" id="UP000216024">
    <property type="component" value="Unassembled WGS sequence"/>
</dbReference>
<sequence length="732" mass="85975">MLNLQRKIMSLFLVLVMVFSISMPAFANEDTSETNVKISKDKATDIGKEFLKNYFATEIDEKKFETRIELEKSWRQKDSKVWRIRWRNRKENGGVNFRVEIDANTGILLDCTKDSYDYDEKISVPSISEEEAKKKAQEFLKKIQPGKVGSVKLRNEENRIMNRYDISNYRFEYVRQINGVEFPSNGINLGIDGTNGELIEYRINWDYNIDAPKVENIIDKEEARKLLEDEVAMEKYYLGIRDEETRKTKNIKLVYRASYKGKNELDAKTKEFKEYNIDKNLESKDISFDRKQEIYKKALNIKKEKVDKERAEEIIKTLLKDLYEKEIEIDSIEYMENVNRYRNAGKNCWEVEFRKKGAEKYDTDGGITINADTGEILSVNIYNYRRGSEEFELKLTWNEAYDKAIEAIERFYPDKIRDIDTNQNHYKRLDDDEIERDYYFHFSRKENGIGFDGDSININISAQDGTIEDIHMRWTDNMEFPNHVGKISEEKGKELWLKNLECKLIYSKDMDKKHNKLNLVYVLENKINRYGLNIDANTGTFVDYSGKEVKLDEKPNVDKNHPYIQELKVLAAKEVIDIDKVSLNNEITLIDAVKMLTKAKGYRAYRANRYEDLKFTNISKEDENYSILKGAVYFKILDNEAVEFNKEKKVNNMDMAKLMVKALGYEKLAKAQDIYVLPFKDANKISEEDKGYVALCKGLGLIEGEEFNPQKNITYLDMAIIIYKSLENFKEY</sequence>
<name>A0A267MF98_9FIRM</name>
<protein>
    <recommendedName>
        <fullName evidence="4">SLH domain-containing protein</fullName>
    </recommendedName>
</protein>